<dbReference type="Proteomes" id="UP000234254">
    <property type="component" value="Unassembled WGS sequence"/>
</dbReference>
<feature type="transmembrane region" description="Helical" evidence="1">
    <location>
        <begin position="35"/>
        <end position="60"/>
    </location>
</feature>
<proteinExistence type="predicted"/>
<comment type="caution">
    <text evidence="2">The sequence shown here is derived from an EMBL/GenBank/DDBJ whole genome shotgun (WGS) entry which is preliminary data.</text>
</comment>
<protein>
    <submittedName>
        <fullName evidence="2">Uncharacterized protein</fullName>
    </submittedName>
</protein>
<dbReference type="EMBL" id="MSFM01000004">
    <property type="protein sequence ID" value="PKY05535.1"/>
    <property type="molecule type" value="Genomic_DNA"/>
</dbReference>
<keyword evidence="1" id="KW-0472">Membrane</keyword>
<evidence type="ECO:0000313" key="3">
    <source>
        <dbReference type="Proteomes" id="UP000234254"/>
    </source>
</evidence>
<keyword evidence="1" id="KW-0812">Transmembrane</keyword>
<keyword evidence="1" id="KW-1133">Transmembrane helix</keyword>
<organism evidence="2 3">
    <name type="scientific">Aspergillus campestris (strain IBT 28561)</name>
    <dbReference type="NCBI Taxonomy" id="1392248"/>
    <lineage>
        <taxon>Eukaryota</taxon>
        <taxon>Fungi</taxon>
        <taxon>Dikarya</taxon>
        <taxon>Ascomycota</taxon>
        <taxon>Pezizomycotina</taxon>
        <taxon>Eurotiomycetes</taxon>
        <taxon>Eurotiomycetidae</taxon>
        <taxon>Eurotiales</taxon>
        <taxon>Aspergillaceae</taxon>
        <taxon>Aspergillus</taxon>
        <taxon>Aspergillus subgen. Circumdati</taxon>
    </lineage>
</organism>
<accession>A0A2I1D6N6</accession>
<gene>
    <name evidence="2" type="ORF">P168DRAFT_288996</name>
</gene>
<dbReference type="GeneID" id="36544431"/>
<evidence type="ECO:0000313" key="2">
    <source>
        <dbReference type="EMBL" id="PKY05535.1"/>
    </source>
</evidence>
<reference evidence="2" key="1">
    <citation type="submission" date="2016-12" db="EMBL/GenBank/DDBJ databases">
        <title>The genomes of Aspergillus section Nigri reveals drivers in fungal speciation.</title>
        <authorList>
            <consortium name="DOE Joint Genome Institute"/>
            <person name="Vesth T.C."/>
            <person name="Nybo J."/>
            <person name="Theobald S."/>
            <person name="Brandl J."/>
            <person name="Frisvad J.C."/>
            <person name="Nielsen K.F."/>
            <person name="Lyhne E.K."/>
            <person name="Kogle M.E."/>
            <person name="Kuo A."/>
            <person name="Riley R."/>
            <person name="Clum A."/>
            <person name="Nolan M."/>
            <person name="Lipzen A."/>
            <person name="Salamov A."/>
            <person name="Henrissat B."/>
            <person name="Wiebenga A."/>
            <person name="De vries R.P."/>
            <person name="Grigoriev I.V."/>
            <person name="Mortensen U.H."/>
            <person name="Andersen M.R."/>
            <person name="Baker S.E."/>
        </authorList>
    </citation>
    <scope>NUCLEOTIDE SEQUENCE</scope>
    <source>
        <strain evidence="2">IBT 28561</strain>
    </source>
</reference>
<evidence type="ECO:0000256" key="1">
    <source>
        <dbReference type="SAM" id="Phobius"/>
    </source>
</evidence>
<name>A0A2I1D6N6_ASPC2</name>
<keyword evidence="3" id="KW-1185">Reference proteome</keyword>
<dbReference type="VEuPathDB" id="FungiDB:P168DRAFT_288996"/>
<dbReference type="RefSeq" id="XP_024694129.1">
    <property type="nucleotide sequence ID" value="XM_024836907.1"/>
</dbReference>
<sequence length="103" mass="11500">MANPTDYRLQEGCINRLIDDVASSYSPSDPFGVIVWNYASLIGIITSNCFTLLCLLYFWAIRCGDADAFHIYIPMDTNAYIGRSIHTQLIHARDPETPPTLSG</sequence>
<dbReference type="AlphaFoldDB" id="A0A2I1D6N6"/>